<evidence type="ECO:0000313" key="14">
    <source>
        <dbReference type="Proteomes" id="UP000786811"/>
    </source>
</evidence>
<comment type="similarity">
    <text evidence="6">Belongs to the acetyltransferase family. NAA60 subfamily.</text>
</comment>
<dbReference type="EC" id="2.3.1.48" evidence="1"/>
<reference evidence="13" key="1">
    <citation type="submission" date="2021-04" db="EMBL/GenBank/DDBJ databases">
        <authorList>
            <person name="Chebbi M.A.C M."/>
        </authorList>
    </citation>
    <scope>NUCLEOTIDE SEQUENCE</scope>
</reference>
<keyword evidence="11" id="KW-0472">Membrane</keyword>
<feature type="domain" description="N-acetyltransferase" evidence="12">
    <location>
        <begin position="132"/>
        <end position="301"/>
    </location>
</feature>
<accession>A0A8J2HFY4</accession>
<keyword evidence="5" id="KW-0012">Acyltransferase</keyword>
<evidence type="ECO:0000256" key="1">
    <source>
        <dbReference type="ARBA" id="ARBA00013184"/>
    </source>
</evidence>
<dbReference type="OrthoDB" id="47017at2759"/>
<keyword evidence="3" id="KW-0159">Chromosome partition</keyword>
<evidence type="ECO:0000256" key="4">
    <source>
        <dbReference type="ARBA" id="ARBA00022853"/>
    </source>
</evidence>
<feature type="transmembrane region" description="Helical" evidence="11">
    <location>
        <begin position="171"/>
        <end position="188"/>
    </location>
</feature>
<dbReference type="GO" id="GO:0000139">
    <property type="term" value="C:Golgi membrane"/>
    <property type="evidence" value="ECO:0007669"/>
    <property type="project" value="TreeGrafter"/>
</dbReference>
<evidence type="ECO:0000256" key="6">
    <source>
        <dbReference type="ARBA" id="ARBA00025774"/>
    </source>
</evidence>
<organism evidence="13 14">
    <name type="scientific">Cotesia congregata</name>
    <name type="common">Parasitoid wasp</name>
    <name type="synonym">Apanteles congregatus</name>
    <dbReference type="NCBI Taxonomy" id="51543"/>
    <lineage>
        <taxon>Eukaryota</taxon>
        <taxon>Metazoa</taxon>
        <taxon>Ecdysozoa</taxon>
        <taxon>Arthropoda</taxon>
        <taxon>Hexapoda</taxon>
        <taxon>Insecta</taxon>
        <taxon>Pterygota</taxon>
        <taxon>Neoptera</taxon>
        <taxon>Endopterygota</taxon>
        <taxon>Hymenoptera</taxon>
        <taxon>Apocrita</taxon>
        <taxon>Ichneumonoidea</taxon>
        <taxon>Braconidae</taxon>
        <taxon>Microgastrinae</taxon>
        <taxon>Cotesia</taxon>
    </lineage>
</organism>
<evidence type="ECO:0000259" key="12">
    <source>
        <dbReference type="PROSITE" id="PS51186"/>
    </source>
</evidence>
<keyword evidence="14" id="KW-1185">Reference proteome</keyword>
<keyword evidence="4" id="KW-0156">Chromatin regulator</keyword>
<dbReference type="PROSITE" id="PS51186">
    <property type="entry name" value="GNAT"/>
    <property type="match status" value="1"/>
</dbReference>
<dbReference type="CDD" id="cd04301">
    <property type="entry name" value="NAT_SF"/>
    <property type="match status" value="1"/>
</dbReference>
<evidence type="ECO:0000256" key="7">
    <source>
        <dbReference type="ARBA" id="ARBA00026111"/>
    </source>
</evidence>
<dbReference type="GO" id="GO:0007059">
    <property type="term" value="P:chromosome segregation"/>
    <property type="evidence" value="ECO:0007669"/>
    <property type="project" value="UniProtKB-KW"/>
</dbReference>
<evidence type="ECO:0000256" key="10">
    <source>
        <dbReference type="ARBA" id="ARBA00048848"/>
    </source>
</evidence>
<dbReference type="Proteomes" id="UP000786811">
    <property type="component" value="Unassembled WGS sequence"/>
</dbReference>
<dbReference type="GO" id="GO:0004402">
    <property type="term" value="F:histone acetyltransferase activity"/>
    <property type="evidence" value="ECO:0007669"/>
    <property type="project" value="TreeGrafter"/>
</dbReference>
<name>A0A8J2HFY4_COTCN</name>
<keyword evidence="11" id="KW-0812">Transmembrane</keyword>
<dbReference type="PANTHER" id="PTHR14744:SF15">
    <property type="entry name" value="N-ALPHA-ACETYLTRANSFERASE 60"/>
    <property type="match status" value="1"/>
</dbReference>
<evidence type="ECO:0000313" key="13">
    <source>
        <dbReference type="EMBL" id="CAG5095822.1"/>
    </source>
</evidence>
<dbReference type="EC" id="2.3.1.259" evidence="7"/>
<dbReference type="GO" id="GO:0120518">
    <property type="term" value="F:protein N-terminal-methionine acetyltransferase activity"/>
    <property type="evidence" value="ECO:0007669"/>
    <property type="project" value="UniProtKB-EC"/>
</dbReference>
<dbReference type="Pfam" id="PF00583">
    <property type="entry name" value="Acetyltransf_1"/>
    <property type="match status" value="1"/>
</dbReference>
<dbReference type="InterPro" id="IPR016181">
    <property type="entry name" value="Acyl_CoA_acyltransferase"/>
</dbReference>
<protein>
    <recommendedName>
        <fullName evidence="8">N-alpha-acetyltransferase 60</fullName>
        <ecNumber evidence="7">2.3.1.259</ecNumber>
        <ecNumber evidence="1">2.3.1.48</ecNumber>
    </recommendedName>
</protein>
<dbReference type="AlphaFoldDB" id="A0A8J2HFY4"/>
<evidence type="ECO:0000256" key="3">
    <source>
        <dbReference type="ARBA" id="ARBA00022829"/>
    </source>
</evidence>
<evidence type="ECO:0000256" key="5">
    <source>
        <dbReference type="ARBA" id="ARBA00023315"/>
    </source>
</evidence>
<comment type="caution">
    <text evidence="13">The sequence shown here is derived from an EMBL/GenBank/DDBJ whole genome shotgun (WGS) entry which is preliminary data.</text>
</comment>
<evidence type="ECO:0000256" key="9">
    <source>
        <dbReference type="ARBA" id="ARBA00048017"/>
    </source>
</evidence>
<dbReference type="Gene3D" id="3.40.630.30">
    <property type="match status" value="1"/>
</dbReference>
<dbReference type="PANTHER" id="PTHR14744">
    <property type="entry name" value="N-ALPHA-ACETYLTRANSFERASE 60"/>
    <property type="match status" value="1"/>
</dbReference>
<gene>
    <name evidence="13" type="ORF">HICCMSTLAB_LOCUS7900</name>
</gene>
<dbReference type="InterPro" id="IPR045141">
    <property type="entry name" value="NAA60-like"/>
</dbReference>
<dbReference type="SUPFAM" id="SSF55729">
    <property type="entry name" value="Acyl-CoA N-acyltransferases (Nat)"/>
    <property type="match status" value="1"/>
</dbReference>
<keyword evidence="2" id="KW-0808">Transferase</keyword>
<dbReference type="EMBL" id="CAJNRD030001121">
    <property type="protein sequence ID" value="CAG5095822.1"/>
    <property type="molecule type" value="Genomic_DNA"/>
</dbReference>
<evidence type="ECO:0000256" key="11">
    <source>
        <dbReference type="SAM" id="Phobius"/>
    </source>
</evidence>
<comment type="catalytic activity">
    <reaction evidence="9">
        <text>L-lysyl-[protein] + acetyl-CoA = N(6)-acetyl-L-lysyl-[protein] + CoA + H(+)</text>
        <dbReference type="Rhea" id="RHEA:45948"/>
        <dbReference type="Rhea" id="RHEA-COMP:9752"/>
        <dbReference type="Rhea" id="RHEA-COMP:10731"/>
        <dbReference type="ChEBI" id="CHEBI:15378"/>
        <dbReference type="ChEBI" id="CHEBI:29969"/>
        <dbReference type="ChEBI" id="CHEBI:57287"/>
        <dbReference type="ChEBI" id="CHEBI:57288"/>
        <dbReference type="ChEBI" id="CHEBI:61930"/>
        <dbReference type="EC" id="2.3.1.48"/>
    </reaction>
</comment>
<comment type="catalytic activity">
    <reaction evidence="10">
        <text>N-terminal L-methionyl-[transmembrane protein] + acetyl-CoA = N-terminal N(alpha)-acetyl-L-methionyl-[transmembrane protein] + CoA + H(+)</text>
        <dbReference type="Rhea" id="RHEA:50604"/>
        <dbReference type="Rhea" id="RHEA-COMP:12745"/>
        <dbReference type="Rhea" id="RHEA-COMP:12746"/>
        <dbReference type="ChEBI" id="CHEBI:15378"/>
        <dbReference type="ChEBI" id="CHEBI:57287"/>
        <dbReference type="ChEBI" id="CHEBI:57288"/>
        <dbReference type="ChEBI" id="CHEBI:64731"/>
        <dbReference type="ChEBI" id="CHEBI:133414"/>
        <dbReference type="EC" id="2.3.1.259"/>
    </reaction>
</comment>
<evidence type="ECO:0000256" key="2">
    <source>
        <dbReference type="ARBA" id="ARBA00022679"/>
    </source>
</evidence>
<proteinExistence type="inferred from homology"/>
<sequence>MAGAVVIETNQNLQVFVSNKLMKNATLSNYKQQQQHQQQQQQQQQQYRECNGYNKMAISLERYNTSASPSGGLLSSPSSTGTAAIGVTSNKYNRESNKNEHNRPQNFVYNTNKSSTSSSLPVTVPLCLLGDVQLRFLCPEDLEEVRALCQDWFPIDYPYSWYEDITSSSRFYALAAVFGGVIIGLIVAEIKPFATLNKEDQGILCSSLGKESLVGYILSLGVRRAYRRNGIASLLLEQLLAHVTAPERSIVKAVFLHVLSSNAPAILFYQRCHFRLHSFLPYYYSIRGKCRDGFTYVLYVNGGHAPWGLWDWMRHLAGAMSSLGPCRVPHWIWQRLMWAATLLSYHR</sequence>
<dbReference type="InterPro" id="IPR000182">
    <property type="entry name" value="GNAT_dom"/>
</dbReference>
<evidence type="ECO:0000256" key="8">
    <source>
        <dbReference type="ARBA" id="ARBA00026144"/>
    </source>
</evidence>
<keyword evidence="11" id="KW-1133">Transmembrane helix</keyword>